<dbReference type="Proteomes" id="UP000075683">
    <property type="component" value="Unassembled WGS sequence"/>
</dbReference>
<dbReference type="EMBL" id="LQYT01000084">
    <property type="protein sequence ID" value="KYD13101.1"/>
    <property type="molecule type" value="Genomic_DNA"/>
</dbReference>
<proteinExistence type="predicted"/>
<evidence type="ECO:0000313" key="2">
    <source>
        <dbReference type="EMBL" id="KYD13101.1"/>
    </source>
</evidence>
<feature type="compositionally biased region" description="Basic and acidic residues" evidence="1">
    <location>
        <begin position="23"/>
        <end position="38"/>
    </location>
</feature>
<evidence type="ECO:0000256" key="1">
    <source>
        <dbReference type="SAM" id="MobiDB-lite"/>
    </source>
</evidence>
<organism evidence="2 3">
    <name type="scientific">Caldibacillus debilis</name>
    <dbReference type="NCBI Taxonomy" id="301148"/>
    <lineage>
        <taxon>Bacteria</taxon>
        <taxon>Bacillati</taxon>
        <taxon>Bacillota</taxon>
        <taxon>Bacilli</taxon>
        <taxon>Bacillales</taxon>
        <taxon>Bacillaceae</taxon>
        <taxon>Caldibacillus</taxon>
    </lineage>
</organism>
<sequence length="46" mass="5192">MGTCPPKKCGRLGCGFWKKKKWKDGEENNGKRTAKREPLIANGEEN</sequence>
<dbReference type="AlphaFoldDB" id="A0A150LL74"/>
<accession>A0A150LL74</accession>
<dbReference type="STRING" id="301148.B4135_2993"/>
<comment type="caution">
    <text evidence="2">The sequence shown here is derived from an EMBL/GenBank/DDBJ whole genome shotgun (WGS) entry which is preliminary data.</text>
</comment>
<gene>
    <name evidence="2" type="ORF">B4135_2993</name>
</gene>
<reference evidence="2 3" key="1">
    <citation type="submission" date="2016-01" db="EMBL/GenBank/DDBJ databases">
        <title>Draft Genome Sequences of Seven Thermophilic Sporeformers Isolated from Foods.</title>
        <authorList>
            <person name="Berendsen E.M."/>
            <person name="Wells-Bennik M.H."/>
            <person name="Krawcyk A.O."/>
            <person name="De Jong A."/>
            <person name="Holsappel S."/>
            <person name="Eijlander R.T."/>
            <person name="Kuipers O.P."/>
        </authorList>
    </citation>
    <scope>NUCLEOTIDE SEQUENCE [LARGE SCALE GENOMIC DNA]</scope>
    <source>
        <strain evidence="2 3">B4135</strain>
    </source>
</reference>
<evidence type="ECO:0000313" key="3">
    <source>
        <dbReference type="Proteomes" id="UP000075683"/>
    </source>
</evidence>
<protein>
    <submittedName>
        <fullName evidence="2">Uncharacterized protein</fullName>
    </submittedName>
</protein>
<feature type="region of interest" description="Disordered" evidence="1">
    <location>
        <begin position="22"/>
        <end position="46"/>
    </location>
</feature>
<name>A0A150LL74_9BACI</name>